<protein>
    <submittedName>
        <fullName evidence="2">VPLPA-CTERM sorting domain-containing protein</fullName>
    </submittedName>
</protein>
<keyword evidence="1" id="KW-0732">Signal</keyword>
<evidence type="ECO:0000256" key="1">
    <source>
        <dbReference type="SAM" id="SignalP"/>
    </source>
</evidence>
<evidence type="ECO:0000313" key="2">
    <source>
        <dbReference type="EMBL" id="MDX8129218.1"/>
    </source>
</evidence>
<comment type="caution">
    <text evidence="2">The sequence shown here is derived from an EMBL/GenBank/DDBJ whole genome shotgun (WGS) entry which is preliminary data.</text>
</comment>
<accession>A0ABU4UIB8</accession>
<name>A0ABU4UIB8_9GAMM</name>
<dbReference type="EMBL" id="JAXARY010000018">
    <property type="protein sequence ID" value="MDX8129218.1"/>
    <property type="molecule type" value="Genomic_DNA"/>
</dbReference>
<evidence type="ECO:0000313" key="3">
    <source>
        <dbReference type="Proteomes" id="UP001284537"/>
    </source>
</evidence>
<feature type="chain" id="PRO_5046826153" evidence="1">
    <location>
        <begin position="25"/>
        <end position="271"/>
    </location>
</feature>
<organism evidence="2 3">
    <name type="scientific">Methylomonas defluvii</name>
    <dbReference type="NCBI Taxonomy" id="3045149"/>
    <lineage>
        <taxon>Bacteria</taxon>
        <taxon>Pseudomonadati</taxon>
        <taxon>Pseudomonadota</taxon>
        <taxon>Gammaproteobacteria</taxon>
        <taxon>Methylococcales</taxon>
        <taxon>Methylococcaceae</taxon>
        <taxon>Methylomonas</taxon>
    </lineage>
</organism>
<dbReference type="Proteomes" id="UP001284537">
    <property type="component" value="Unassembled WGS sequence"/>
</dbReference>
<dbReference type="RefSeq" id="WP_319962474.1">
    <property type="nucleotide sequence ID" value="NZ_JAXARY010000018.1"/>
</dbReference>
<keyword evidence="3" id="KW-1185">Reference proteome</keyword>
<gene>
    <name evidence="2" type="ORF">QLH52_18105</name>
</gene>
<proteinExistence type="predicted"/>
<reference evidence="2 3" key="1">
    <citation type="submission" date="2023-11" db="EMBL/GenBank/DDBJ databases">
        <authorList>
            <person name="Ouyang M.-Y."/>
        </authorList>
    </citation>
    <scope>NUCLEOTIDE SEQUENCE [LARGE SCALE GENOMIC DNA]</scope>
    <source>
        <strain evidence="2 3">OY6</strain>
    </source>
</reference>
<sequence length="271" mass="28431">MNKAKPALAVIWLAMLAASSHADAAITAPTFVDFGVKPDRASPNPVLPVGAYYGHANTAPGADGTCNTTACIYQNGLVVGTLSEAINTGGHLHALNSVTDSEVSYHADAPGIYIRALDSTAFSLHSIQFKAPYAAEGNPYAGGTPIPENFDPAIHFYEIIGFSSALNPDLTNGDGTHYSNRVAYQTVENGFSGTLALNQDFANVAAVWIHFHGAQSVEDIIEIGAEFKVQIDDIAVDAPTAVPLPAASWILGSGLLGLISIARKNRQPTSR</sequence>
<feature type="signal peptide" evidence="1">
    <location>
        <begin position="1"/>
        <end position="24"/>
    </location>
</feature>